<dbReference type="SUPFAM" id="SSF51735">
    <property type="entry name" value="NAD(P)-binding Rossmann-fold domains"/>
    <property type="match status" value="1"/>
</dbReference>
<reference evidence="3 4" key="1">
    <citation type="submission" date="2014-03" db="EMBL/GenBank/DDBJ databases">
        <title>Bradyrhizobium valentinum sp. nov., isolated from effective nodules of Lupinus mariae-josephae, a lupine endemic of basic-lime soils in Eastern Spain.</title>
        <authorList>
            <person name="Duran D."/>
            <person name="Rey L."/>
            <person name="Navarro A."/>
            <person name="Busquets A."/>
            <person name="Imperial J."/>
            <person name="Ruiz-Argueso T."/>
        </authorList>
    </citation>
    <scope>NUCLEOTIDE SEQUENCE [LARGE SCALE GENOMIC DNA]</scope>
    <source>
        <strain evidence="3 4">Ro19</strain>
    </source>
</reference>
<evidence type="ECO:0000313" key="3">
    <source>
        <dbReference type="EMBL" id="KRR17982.1"/>
    </source>
</evidence>
<proteinExistence type="predicted"/>
<dbReference type="EMBL" id="LLYA01000203">
    <property type="protein sequence ID" value="KRR17982.1"/>
    <property type="molecule type" value="Genomic_DNA"/>
</dbReference>
<dbReference type="InterPro" id="IPR011032">
    <property type="entry name" value="GroES-like_sf"/>
</dbReference>
<dbReference type="Pfam" id="PF08240">
    <property type="entry name" value="ADH_N"/>
    <property type="match status" value="1"/>
</dbReference>
<dbReference type="AlphaFoldDB" id="A0A0R3MEU4"/>
<dbReference type="PANTHER" id="PTHR43401:SF2">
    <property type="entry name" value="L-THREONINE 3-DEHYDROGENASE"/>
    <property type="match status" value="1"/>
</dbReference>
<dbReference type="InterPro" id="IPR036291">
    <property type="entry name" value="NAD(P)-bd_dom_sf"/>
</dbReference>
<dbReference type="InterPro" id="IPR013154">
    <property type="entry name" value="ADH-like_N"/>
</dbReference>
<dbReference type="RefSeq" id="WP_057847416.1">
    <property type="nucleotide sequence ID" value="NZ_LLYA01000203.1"/>
</dbReference>
<dbReference type="GO" id="GO:0016491">
    <property type="term" value="F:oxidoreductase activity"/>
    <property type="evidence" value="ECO:0007669"/>
    <property type="project" value="UniProtKB-KW"/>
</dbReference>
<evidence type="ECO:0000259" key="2">
    <source>
        <dbReference type="Pfam" id="PF08240"/>
    </source>
</evidence>
<gene>
    <name evidence="3" type="ORF">CQ13_11545</name>
</gene>
<dbReference type="InterPro" id="IPR050129">
    <property type="entry name" value="Zn_alcohol_dh"/>
</dbReference>
<organism evidence="3 4">
    <name type="scientific">Bradyrhizobium retamae</name>
    <dbReference type="NCBI Taxonomy" id="1300035"/>
    <lineage>
        <taxon>Bacteria</taxon>
        <taxon>Pseudomonadati</taxon>
        <taxon>Pseudomonadota</taxon>
        <taxon>Alphaproteobacteria</taxon>
        <taxon>Hyphomicrobiales</taxon>
        <taxon>Nitrobacteraceae</taxon>
        <taxon>Bradyrhizobium</taxon>
    </lineage>
</organism>
<keyword evidence="1" id="KW-0560">Oxidoreductase</keyword>
<dbReference type="SUPFAM" id="SSF50129">
    <property type="entry name" value="GroES-like"/>
    <property type="match status" value="1"/>
</dbReference>
<keyword evidence="4" id="KW-1185">Reference proteome</keyword>
<dbReference type="Gene3D" id="3.90.180.10">
    <property type="entry name" value="Medium-chain alcohol dehydrogenases, catalytic domain"/>
    <property type="match status" value="1"/>
</dbReference>
<sequence>MNVVPLPNSIMQAAVFHGGDRITIERIAMPEVAIGEVLVRVSRTALCGSDLKLWHKGAEFTAGHEIFGVVEQPGHPMHGKRCAVYIPLHCDRCAACQRGDTQMCLEISSLIGWNRPGGYAEYVPVPENCLLPVPDDIEDSLAPLLLDVIGTSGHAVRFVCRIVPPQEEGPVLVMGAGPVGLGVVLALRSLGYRDIHVADPNAARLKIAQSFGARAHPVGDTSRRFALIMECSGAHAARNLGIELVLPRGALVLVGENAAPWTIEEGKVFRRKDFYMIRTFYFPISDFEPNLALLRQFKEEYRVLVDGEFGLSALPENFARFAQGELIKPVLALG</sequence>
<comment type="caution">
    <text evidence="3">The sequence shown here is derived from an EMBL/GenBank/DDBJ whole genome shotgun (WGS) entry which is preliminary data.</text>
</comment>
<dbReference type="Gene3D" id="3.40.50.720">
    <property type="entry name" value="NAD(P)-binding Rossmann-like Domain"/>
    <property type="match status" value="1"/>
</dbReference>
<feature type="domain" description="Alcohol dehydrogenase-like N-terminal" evidence="2">
    <location>
        <begin position="35"/>
        <end position="135"/>
    </location>
</feature>
<dbReference type="OrthoDB" id="5295340at2"/>
<protein>
    <submittedName>
        <fullName evidence="3">Alcohol dehydrogenase</fullName>
    </submittedName>
</protein>
<dbReference type="Proteomes" id="UP000052023">
    <property type="component" value="Unassembled WGS sequence"/>
</dbReference>
<evidence type="ECO:0000313" key="4">
    <source>
        <dbReference type="Proteomes" id="UP000052023"/>
    </source>
</evidence>
<name>A0A0R3MEU4_9BRAD</name>
<evidence type="ECO:0000256" key="1">
    <source>
        <dbReference type="ARBA" id="ARBA00023002"/>
    </source>
</evidence>
<dbReference type="PANTHER" id="PTHR43401">
    <property type="entry name" value="L-THREONINE 3-DEHYDROGENASE"/>
    <property type="match status" value="1"/>
</dbReference>
<accession>A0A0R3MEU4</accession>